<evidence type="ECO:0000313" key="6">
    <source>
        <dbReference type="Proteomes" id="UP000502196"/>
    </source>
</evidence>
<evidence type="ECO:0000259" key="2">
    <source>
        <dbReference type="Pfam" id="PF07670"/>
    </source>
</evidence>
<name>A0A2K8N6D3_9BACL</name>
<feature type="transmembrane region" description="Helical" evidence="1">
    <location>
        <begin position="330"/>
        <end position="350"/>
    </location>
</feature>
<reference evidence="5" key="1">
    <citation type="submission" date="2017-11" db="EMBL/GenBank/DDBJ databases">
        <title>Complete Genome Sequence of Kyrpidia sp. Strain EA-1, a thermophilic, hydrogen-oxidizing Bacterium, isolated from the Azores.</title>
        <authorList>
            <person name="Reiner J.E."/>
            <person name="Lapp C.J."/>
            <person name="Bunk B."/>
            <person name="Gescher J."/>
        </authorList>
    </citation>
    <scope>NUCLEOTIDE SEQUENCE [LARGE SCALE GENOMIC DNA]</scope>
    <source>
        <strain evidence="5">EA-1</strain>
    </source>
</reference>
<keyword evidence="1" id="KW-0812">Transmembrane</keyword>
<dbReference type="InterPro" id="IPR014226">
    <property type="entry name" value="Spore_IM_YlbJ"/>
</dbReference>
<evidence type="ECO:0000256" key="1">
    <source>
        <dbReference type="SAM" id="Phobius"/>
    </source>
</evidence>
<feature type="transmembrane region" description="Helical" evidence="1">
    <location>
        <begin position="81"/>
        <end position="100"/>
    </location>
</feature>
<dbReference type="InterPro" id="IPR011642">
    <property type="entry name" value="Gate_dom"/>
</dbReference>
<feature type="domain" description="Nucleoside transporter/FeoB GTPase Gate" evidence="2">
    <location>
        <begin position="46"/>
        <end position="157"/>
    </location>
</feature>
<feature type="transmembrane region" description="Helical" evidence="1">
    <location>
        <begin position="152"/>
        <end position="172"/>
    </location>
</feature>
<feature type="transmembrane region" description="Helical" evidence="1">
    <location>
        <begin position="124"/>
        <end position="145"/>
    </location>
</feature>
<sequence>MGKWSPNRTLTIILAIVVIALTLALVVYPEQGFNAGVHGMKIFWDVVFPSLLPFFILSEVMLGLGVVHALGVLLEPLMRPLFSVPGVGAFALSMGLAAGYPMDAVITAKFRKTGMCSRVEGERLLAFTNTADPLFMFGAVAVGMFHKPAVGVLIALAHYVASFLVGVSFKFYGLREERLGPRQIEPAKGKLFRRAFQELMRARKEDGRPLGQLLGDAVNDSIRTLLMICGFIIFFSVLLEVMKLAQLTAILALPIRGLLALLGIDPGLVGPALSGLFEIDIGTAQVAAAKAPLIDQLVMASAIIAWSGFSVHAQVASVVTGTDIRIGPYFAARGLHAGLAALFTAVFWQMGVGRTAAAESNPVLPAFLRTSGSARDTLQLSLESIALWVLLIAAAIALSLLIDLLRRIRVVLWTARIK</sequence>
<feature type="transmembrane region" description="Helical" evidence="1">
    <location>
        <begin position="297"/>
        <end position="318"/>
    </location>
</feature>
<dbReference type="KEGG" id="kyr:CVV65_07960"/>
<keyword evidence="1" id="KW-1133">Transmembrane helix</keyword>
<feature type="transmembrane region" description="Helical" evidence="1">
    <location>
        <begin position="385"/>
        <end position="405"/>
    </location>
</feature>
<evidence type="ECO:0000313" key="3">
    <source>
        <dbReference type="EMBL" id="ATY84863.1"/>
    </source>
</evidence>
<reference evidence="4 6" key="3">
    <citation type="submission" date="2020-04" db="EMBL/GenBank/DDBJ databases">
        <authorList>
            <person name="Hogendoorn C."/>
        </authorList>
    </citation>
    <scope>NUCLEOTIDE SEQUENCE [LARGE SCALE GENOMIC DNA]</scope>
    <source>
        <strain evidence="4">COOX1</strain>
    </source>
</reference>
<dbReference type="AlphaFoldDB" id="A0A2K8N6D3"/>
<evidence type="ECO:0000313" key="4">
    <source>
        <dbReference type="EMBL" id="CAB3393042.1"/>
    </source>
</evidence>
<dbReference type="Proteomes" id="UP000502196">
    <property type="component" value="Chromosome"/>
</dbReference>
<reference evidence="3" key="2">
    <citation type="journal article" date="2018" name="Genome Announc.">
        <title>Complete Genome Sequence of Kyrpidia sp. Strain EA-1, a Thermophilic Knallgas Bacterium, Isolated from the Azores.</title>
        <authorList>
            <person name="Reiner J.E."/>
            <person name="Lapp C.J."/>
            <person name="Bunk B."/>
            <person name="Sproer C."/>
            <person name="Overmann J."/>
            <person name="Gescher J."/>
        </authorList>
    </citation>
    <scope>NUCLEOTIDE SEQUENCE</scope>
    <source>
        <strain evidence="3">EA-1</strain>
    </source>
</reference>
<dbReference type="Proteomes" id="UP000231932">
    <property type="component" value="Chromosome"/>
</dbReference>
<dbReference type="NCBIfam" id="TIGR02871">
    <property type="entry name" value="spore_ylbJ"/>
    <property type="match status" value="1"/>
</dbReference>
<organism evidence="3 5">
    <name type="scientific">Kyrpidia spormannii</name>
    <dbReference type="NCBI Taxonomy" id="2055160"/>
    <lineage>
        <taxon>Bacteria</taxon>
        <taxon>Bacillati</taxon>
        <taxon>Bacillota</taxon>
        <taxon>Bacilli</taxon>
        <taxon>Bacillales</taxon>
        <taxon>Alicyclobacillaceae</taxon>
        <taxon>Kyrpidia</taxon>
    </lineage>
</organism>
<dbReference type="Pfam" id="PF07670">
    <property type="entry name" value="Gate"/>
    <property type="match status" value="1"/>
</dbReference>
<proteinExistence type="predicted"/>
<feature type="transmembrane region" description="Helical" evidence="1">
    <location>
        <begin position="12"/>
        <end position="31"/>
    </location>
</feature>
<keyword evidence="5" id="KW-1185">Reference proteome</keyword>
<feature type="transmembrane region" description="Helical" evidence="1">
    <location>
        <begin position="51"/>
        <end position="74"/>
    </location>
</feature>
<dbReference type="EMBL" id="LR792683">
    <property type="protein sequence ID" value="CAB3393042.1"/>
    <property type="molecule type" value="Genomic_DNA"/>
</dbReference>
<protein>
    <submittedName>
        <fullName evidence="3">Sporulation integral membrane protein YlbJ</fullName>
    </submittedName>
</protein>
<evidence type="ECO:0000313" key="5">
    <source>
        <dbReference type="Proteomes" id="UP000231932"/>
    </source>
</evidence>
<feature type="transmembrane region" description="Helical" evidence="1">
    <location>
        <begin position="224"/>
        <end position="245"/>
    </location>
</feature>
<dbReference type="EMBL" id="CP024955">
    <property type="protein sequence ID" value="ATY84863.1"/>
    <property type="molecule type" value="Genomic_DNA"/>
</dbReference>
<accession>A0A2K8N6D3</accession>
<gene>
    <name evidence="3" type="primary">ylbJ</name>
    <name evidence="4" type="ORF">COOX1_1712</name>
    <name evidence="3" type="ORF">CVV65_07960</name>
</gene>
<keyword evidence="1" id="KW-0472">Membrane</keyword>
<dbReference type="RefSeq" id="WP_100667669.1">
    <property type="nucleotide sequence ID" value="NZ_CP024955.1"/>
</dbReference>
<dbReference type="OrthoDB" id="1645614at2"/>